<dbReference type="InterPro" id="IPR036505">
    <property type="entry name" value="Amidase/PGRP_sf"/>
</dbReference>
<dbReference type="GO" id="GO:0008745">
    <property type="term" value="F:N-acetylmuramoyl-L-alanine amidase activity"/>
    <property type="evidence" value="ECO:0007669"/>
    <property type="project" value="UniProtKB-EC"/>
</dbReference>
<keyword evidence="7" id="KW-1185">Reference proteome</keyword>
<proteinExistence type="predicted"/>
<dbReference type="InterPro" id="IPR051206">
    <property type="entry name" value="NAMLAA_amidase_2"/>
</dbReference>
<evidence type="ECO:0000256" key="1">
    <source>
        <dbReference type="ARBA" id="ARBA00001561"/>
    </source>
</evidence>
<dbReference type="RefSeq" id="WP_390264582.1">
    <property type="nucleotide sequence ID" value="NZ_JBHUGH010000013.1"/>
</dbReference>
<dbReference type="SUPFAM" id="SSF55846">
    <property type="entry name" value="N-acetylmuramoyl-L-alanine amidase-like"/>
    <property type="match status" value="1"/>
</dbReference>
<comment type="catalytic activity">
    <reaction evidence="1">
        <text>Hydrolyzes the link between N-acetylmuramoyl residues and L-amino acid residues in certain cell-wall glycopeptides.</text>
        <dbReference type="EC" id="3.5.1.28"/>
    </reaction>
</comment>
<evidence type="ECO:0000313" key="7">
    <source>
        <dbReference type="Proteomes" id="UP001597353"/>
    </source>
</evidence>
<protein>
    <recommendedName>
        <fullName evidence="2">N-acetylmuramoyl-L-alanine amidase</fullName>
        <ecNumber evidence="2">3.5.1.28</ecNumber>
    </recommendedName>
</protein>
<reference evidence="7" key="1">
    <citation type="journal article" date="2019" name="Int. J. Syst. Evol. Microbiol.">
        <title>The Global Catalogue of Microorganisms (GCM) 10K type strain sequencing project: providing services to taxonomists for standard genome sequencing and annotation.</title>
        <authorList>
            <consortium name="The Broad Institute Genomics Platform"/>
            <consortium name="The Broad Institute Genome Sequencing Center for Infectious Disease"/>
            <person name="Wu L."/>
            <person name="Ma J."/>
        </authorList>
    </citation>
    <scope>NUCLEOTIDE SEQUENCE [LARGE SCALE GENOMIC DNA]</scope>
    <source>
        <strain evidence="7">CGMCC 4.7242</strain>
    </source>
</reference>
<dbReference type="Pfam" id="PF01510">
    <property type="entry name" value="Amidase_2"/>
    <property type="match status" value="1"/>
</dbReference>
<evidence type="ECO:0000256" key="3">
    <source>
        <dbReference type="ARBA" id="ARBA00022801"/>
    </source>
</evidence>
<keyword evidence="4" id="KW-0961">Cell wall biogenesis/degradation</keyword>
<dbReference type="InterPro" id="IPR002502">
    <property type="entry name" value="Amidase_domain"/>
</dbReference>
<dbReference type="CDD" id="cd06583">
    <property type="entry name" value="PGRP"/>
    <property type="match status" value="1"/>
</dbReference>
<dbReference type="PANTHER" id="PTHR30417:SF1">
    <property type="entry name" value="N-ACETYLMURAMOYL-L-ALANINE AMIDASE AMID"/>
    <property type="match status" value="1"/>
</dbReference>
<dbReference type="Gene3D" id="3.40.80.10">
    <property type="entry name" value="Peptidoglycan recognition protein-like"/>
    <property type="match status" value="1"/>
</dbReference>
<feature type="domain" description="N-acetylmuramoyl-L-alanine amidase" evidence="5">
    <location>
        <begin position="6"/>
        <end position="139"/>
    </location>
</feature>
<evidence type="ECO:0000256" key="2">
    <source>
        <dbReference type="ARBA" id="ARBA00011901"/>
    </source>
</evidence>
<gene>
    <name evidence="6" type="ORF">ACFSGJ_16985</name>
</gene>
<evidence type="ECO:0000313" key="6">
    <source>
        <dbReference type="EMBL" id="MFD1913911.1"/>
    </source>
</evidence>
<keyword evidence="3 6" id="KW-0378">Hydrolase</keyword>
<dbReference type="EC" id="3.5.1.28" evidence="2"/>
<evidence type="ECO:0000256" key="4">
    <source>
        <dbReference type="ARBA" id="ARBA00023316"/>
    </source>
</evidence>
<evidence type="ECO:0000259" key="5">
    <source>
        <dbReference type="SMART" id="SM00644"/>
    </source>
</evidence>
<dbReference type="Proteomes" id="UP001597353">
    <property type="component" value="Unassembled WGS sequence"/>
</dbReference>
<dbReference type="PANTHER" id="PTHR30417">
    <property type="entry name" value="N-ACETYLMURAMOYL-L-ALANINE AMIDASE AMID"/>
    <property type="match status" value="1"/>
</dbReference>
<comment type="caution">
    <text evidence="6">The sequence shown here is derived from an EMBL/GenBank/DDBJ whole genome shotgun (WGS) entry which is preliminary data.</text>
</comment>
<name>A0ABW4S8P6_9RHOB</name>
<organism evidence="6 7">
    <name type="scientific">Halodurantibacterium flavum</name>
    <dbReference type="NCBI Taxonomy" id="1382802"/>
    <lineage>
        <taxon>Bacteria</taxon>
        <taxon>Pseudomonadati</taxon>
        <taxon>Pseudomonadota</taxon>
        <taxon>Alphaproteobacteria</taxon>
        <taxon>Rhodobacterales</taxon>
        <taxon>Paracoccaceae</taxon>
        <taxon>Halodurantibacterium</taxon>
    </lineage>
</organism>
<dbReference type="EMBL" id="JBHUGH010000013">
    <property type="protein sequence ID" value="MFD1913911.1"/>
    <property type="molecule type" value="Genomic_DNA"/>
</dbReference>
<dbReference type="SMART" id="SM00644">
    <property type="entry name" value="Ami_2"/>
    <property type="match status" value="1"/>
</dbReference>
<sequence>MTAGLSPNHGPRRDGLRPELIVLHFTAMQSHEAARARLCDPGAEVSAHYLISSRGEVDLLVPEDRRAWHAGQGEWGGRGDVNSRSIGIELDNDGASPFPEPLMAALEVLLPGIMARWSIAPEGVIAHSDMAPLRKVDPGPRFDWRRLARQGLSVWREPGAPVPLDPVPLDPVRFVADARRFGYPDLPADILLAAVRLRFRPWGRGPLSGADMAVMADLARRFPVDVEDARA</sequence>
<accession>A0ABW4S8P6</accession>